<dbReference type="GO" id="GO:0006935">
    <property type="term" value="P:chemotaxis"/>
    <property type="evidence" value="ECO:0007669"/>
    <property type="project" value="UniProtKB-UniRule"/>
</dbReference>
<evidence type="ECO:0000256" key="4">
    <source>
        <dbReference type="PROSITE-ProRule" id="PRU00050"/>
    </source>
</evidence>
<keyword evidence="1 4" id="KW-0378">Hydrolase</keyword>
<name>A0A2T6BN05_9RHOB</name>
<dbReference type="RefSeq" id="WP_107845512.1">
    <property type="nucleotide sequence ID" value="NZ_QBKS01000001.1"/>
</dbReference>
<dbReference type="InterPro" id="IPR035909">
    <property type="entry name" value="CheB_C"/>
</dbReference>
<keyword evidence="4" id="KW-0145">Chemotaxis</keyword>
<protein>
    <recommendedName>
        <fullName evidence="2">protein-glutamate methylesterase</fullName>
        <ecNumber evidence="2">3.1.1.61</ecNumber>
    </recommendedName>
</protein>
<dbReference type="EC" id="3.1.1.61" evidence="2"/>
<feature type="active site" evidence="4">
    <location>
        <position position="40"/>
    </location>
</feature>
<comment type="catalytic activity">
    <reaction evidence="3">
        <text>[protein]-L-glutamate 5-O-methyl ester + H2O = L-glutamyl-[protein] + methanol + H(+)</text>
        <dbReference type="Rhea" id="RHEA:23236"/>
        <dbReference type="Rhea" id="RHEA-COMP:10208"/>
        <dbReference type="Rhea" id="RHEA-COMP:10311"/>
        <dbReference type="ChEBI" id="CHEBI:15377"/>
        <dbReference type="ChEBI" id="CHEBI:15378"/>
        <dbReference type="ChEBI" id="CHEBI:17790"/>
        <dbReference type="ChEBI" id="CHEBI:29973"/>
        <dbReference type="ChEBI" id="CHEBI:82795"/>
        <dbReference type="EC" id="3.1.1.61"/>
    </reaction>
</comment>
<dbReference type="GO" id="GO:0005737">
    <property type="term" value="C:cytoplasm"/>
    <property type="evidence" value="ECO:0007669"/>
    <property type="project" value="InterPro"/>
</dbReference>
<feature type="active site" evidence="4">
    <location>
        <position position="130"/>
    </location>
</feature>
<evidence type="ECO:0000313" key="7">
    <source>
        <dbReference type="Proteomes" id="UP000243978"/>
    </source>
</evidence>
<organism evidence="6 7">
    <name type="scientific">Litoreibacter ponti</name>
    <dbReference type="NCBI Taxonomy" id="1510457"/>
    <lineage>
        <taxon>Bacteria</taxon>
        <taxon>Pseudomonadati</taxon>
        <taxon>Pseudomonadota</taxon>
        <taxon>Alphaproteobacteria</taxon>
        <taxon>Rhodobacterales</taxon>
        <taxon>Roseobacteraceae</taxon>
        <taxon>Litoreibacter</taxon>
    </lineage>
</organism>
<evidence type="ECO:0000256" key="3">
    <source>
        <dbReference type="ARBA" id="ARBA00048267"/>
    </source>
</evidence>
<accession>A0A2T6BN05</accession>
<dbReference type="EMBL" id="QBKS01000001">
    <property type="protein sequence ID" value="PTX57414.1"/>
    <property type="molecule type" value="Genomic_DNA"/>
</dbReference>
<evidence type="ECO:0000256" key="2">
    <source>
        <dbReference type="ARBA" id="ARBA00039140"/>
    </source>
</evidence>
<sequence length="185" mass="20074">MDVNYGCVAIGASAGGVQAIRRIVNGLPYQLRAPLLITIHAPATSRLERVLRFDSNLNIQCAIHGMILRPGVIYTVPGETDAKIHGDRFVLNEALRHDGQFASIDSLMSSIAFTFQAAATGIILSGMLRDGVAGMRMIEESGGRTIVQDPHEAEFADLPISVLERCADAEVKTTAEISNWLLEHY</sequence>
<evidence type="ECO:0000313" key="6">
    <source>
        <dbReference type="EMBL" id="PTX57414.1"/>
    </source>
</evidence>
<reference evidence="6 7" key="1">
    <citation type="submission" date="2018-04" db="EMBL/GenBank/DDBJ databases">
        <title>Genomic Encyclopedia of Archaeal and Bacterial Type Strains, Phase II (KMG-II): from individual species to whole genera.</title>
        <authorList>
            <person name="Goeker M."/>
        </authorList>
    </citation>
    <scope>NUCLEOTIDE SEQUENCE [LARGE SCALE GENOMIC DNA]</scope>
    <source>
        <strain evidence="6 7">DSM 100977</strain>
    </source>
</reference>
<dbReference type="GO" id="GO:0008984">
    <property type="term" value="F:protein-glutamate methylesterase activity"/>
    <property type="evidence" value="ECO:0007669"/>
    <property type="project" value="UniProtKB-EC"/>
</dbReference>
<comment type="caution">
    <text evidence="6">The sequence shown here is derived from an EMBL/GenBank/DDBJ whole genome shotgun (WGS) entry which is preliminary data.</text>
</comment>
<dbReference type="GO" id="GO:0000156">
    <property type="term" value="F:phosphorelay response regulator activity"/>
    <property type="evidence" value="ECO:0007669"/>
    <property type="project" value="InterPro"/>
</dbReference>
<dbReference type="Gene3D" id="3.40.50.180">
    <property type="entry name" value="Methylesterase CheB, C-terminal domain"/>
    <property type="match status" value="1"/>
</dbReference>
<feature type="active site" evidence="4">
    <location>
        <position position="13"/>
    </location>
</feature>
<dbReference type="PANTHER" id="PTHR42872:SF6">
    <property type="entry name" value="PROTEIN-GLUTAMATE METHYLESTERASE_PROTEIN-GLUTAMINE GLUTAMINASE"/>
    <property type="match status" value="1"/>
</dbReference>
<evidence type="ECO:0000259" key="5">
    <source>
        <dbReference type="PROSITE" id="PS50122"/>
    </source>
</evidence>
<evidence type="ECO:0000256" key="1">
    <source>
        <dbReference type="ARBA" id="ARBA00022801"/>
    </source>
</evidence>
<dbReference type="AlphaFoldDB" id="A0A2T6BN05"/>
<feature type="domain" description="CheB-type methylesterase" evidence="5">
    <location>
        <begin position="8"/>
        <end position="185"/>
    </location>
</feature>
<proteinExistence type="predicted"/>
<dbReference type="PANTHER" id="PTHR42872">
    <property type="entry name" value="PROTEIN-GLUTAMATE METHYLESTERASE/PROTEIN-GLUTAMINE GLUTAMINASE"/>
    <property type="match status" value="1"/>
</dbReference>
<gene>
    <name evidence="6" type="ORF">C8N43_2081</name>
</gene>
<keyword evidence="7" id="KW-1185">Reference proteome</keyword>
<dbReference type="SUPFAM" id="SSF52738">
    <property type="entry name" value="Methylesterase CheB, C-terminal domain"/>
    <property type="match status" value="1"/>
</dbReference>
<dbReference type="PROSITE" id="PS50122">
    <property type="entry name" value="CHEB"/>
    <property type="match status" value="1"/>
</dbReference>
<dbReference type="InterPro" id="IPR000673">
    <property type="entry name" value="Sig_transdc_resp-reg_Me-estase"/>
</dbReference>
<dbReference type="Proteomes" id="UP000243978">
    <property type="component" value="Unassembled WGS sequence"/>
</dbReference>
<dbReference type="Pfam" id="PF01339">
    <property type="entry name" value="CheB_methylest"/>
    <property type="match status" value="1"/>
</dbReference>
<dbReference type="OrthoDB" id="9793421at2"/>